<gene>
    <name evidence="3" type="ORF">SMALB_8683</name>
</gene>
<sequence length="186" mass="18434">MRAGGVLPRLLLVVVLALGVFVMHTLGHPDGGSGSGMSHSAHRASAEMRPAPYGGDHGGGTGSMGGTGGMGGGGTATTGSGTQRVAPAPYAEIPSAEAPYAAVPHAEARHAPDAPETKPRDPMTGMDMASLCVAVLGVWVLGALLRVVPARRSGPPPGLPVMAAAAARLDPPSCGPDLTALSVLRI</sequence>
<feature type="region of interest" description="Disordered" evidence="1">
    <location>
        <begin position="32"/>
        <end position="85"/>
    </location>
</feature>
<keyword evidence="2" id="KW-1133">Transmembrane helix</keyword>
<feature type="transmembrane region" description="Helical" evidence="2">
    <location>
        <begin position="128"/>
        <end position="148"/>
    </location>
</feature>
<dbReference type="Proteomes" id="UP000536624">
    <property type="component" value="Unassembled WGS sequence"/>
</dbReference>
<dbReference type="AlphaFoldDB" id="A0A7X6B2L7"/>
<protein>
    <submittedName>
        <fullName evidence="3">Uncharacterized protein</fullName>
    </submittedName>
</protein>
<evidence type="ECO:0000256" key="2">
    <source>
        <dbReference type="SAM" id="Phobius"/>
    </source>
</evidence>
<evidence type="ECO:0000256" key="1">
    <source>
        <dbReference type="SAM" id="MobiDB-lite"/>
    </source>
</evidence>
<name>A0A7X6B2L7_STRMQ</name>
<keyword evidence="2" id="KW-0472">Membrane</keyword>
<organism evidence="3 4">
    <name type="scientific">Streptomyces malaysiensis</name>
    <dbReference type="NCBI Taxonomy" id="92644"/>
    <lineage>
        <taxon>Bacteria</taxon>
        <taxon>Bacillati</taxon>
        <taxon>Actinomycetota</taxon>
        <taxon>Actinomycetes</taxon>
        <taxon>Kitasatosporales</taxon>
        <taxon>Streptomycetaceae</taxon>
        <taxon>Streptomyces</taxon>
        <taxon>Streptomyces violaceusniger group</taxon>
    </lineage>
</organism>
<evidence type="ECO:0000313" key="4">
    <source>
        <dbReference type="Proteomes" id="UP000536624"/>
    </source>
</evidence>
<keyword evidence="2" id="KW-0812">Transmembrane</keyword>
<reference evidence="3 4" key="1">
    <citation type="submission" date="2020-02" db="EMBL/GenBank/DDBJ databases">
        <title>Streptomyces malaysiensis DSM14702 (JHCC583434, PFL_A843) Genome sequencing and assembly.</title>
        <authorList>
            <person name="Samborskyy M."/>
        </authorList>
    </citation>
    <scope>NUCLEOTIDE SEQUENCE [LARGE SCALE GENOMIC DNA]</scope>
    <source>
        <strain evidence="3 4">DSM 14702</strain>
    </source>
</reference>
<dbReference type="EMBL" id="JAALLH010000002">
    <property type="protein sequence ID" value="NIY70552.1"/>
    <property type="molecule type" value="Genomic_DNA"/>
</dbReference>
<evidence type="ECO:0000313" key="3">
    <source>
        <dbReference type="EMBL" id="NIY70552.1"/>
    </source>
</evidence>
<feature type="compositionally biased region" description="Gly residues" evidence="1">
    <location>
        <begin position="55"/>
        <end position="76"/>
    </location>
</feature>
<accession>A0A7X6B2L7</accession>
<comment type="caution">
    <text evidence="3">The sequence shown here is derived from an EMBL/GenBank/DDBJ whole genome shotgun (WGS) entry which is preliminary data.</text>
</comment>
<proteinExistence type="predicted"/>